<proteinExistence type="predicted"/>
<evidence type="ECO:0008006" key="4">
    <source>
        <dbReference type="Google" id="ProtNLM"/>
    </source>
</evidence>
<comment type="caution">
    <text evidence="2">The sequence shown here is derived from an EMBL/GenBank/DDBJ whole genome shotgun (WGS) entry which is preliminary data.</text>
</comment>
<dbReference type="InterPro" id="IPR021224">
    <property type="entry name" value="DUF2690"/>
</dbReference>
<sequence>MVTVVGAVLSVVLTLAFTDDGKTADRATPSPTPTTPSPTCSGSGCTGLDPKDAHCDTGAVTIAENWAATLHVEIRYSRACHAVWGKLTGGEVGDTVEIRTSPSTAQLAAVQFGHDKYTPMLGAPADFTAQATAVAVNTDVERKIPTGHAVRAGADAADLPAG</sequence>
<keyword evidence="3" id="KW-1185">Reference proteome</keyword>
<dbReference type="Proteomes" id="UP000466345">
    <property type="component" value="Unassembled WGS sequence"/>
</dbReference>
<reference evidence="2 3" key="1">
    <citation type="submission" date="2019-10" db="EMBL/GenBank/DDBJ databases">
        <title>Streptomyces smaragdinus sp. nov. and Streptomyces fabii sp. nov., isolated from the gut of fungus growing-termite Macrotermes natalensis.</title>
        <authorList>
            <person name="Schwitalla J."/>
            <person name="Benndorf R."/>
            <person name="Martin K."/>
            <person name="De Beer W."/>
            <person name="Kaster A.-K."/>
            <person name="Vollmers J."/>
            <person name="Poulsen M."/>
            <person name="Beemelmanns C."/>
        </authorList>
    </citation>
    <scope>NUCLEOTIDE SEQUENCE [LARGE SCALE GENOMIC DNA]</scope>
    <source>
        <strain evidence="2 3">RB5</strain>
    </source>
</reference>
<dbReference type="EMBL" id="WEGJ01000018">
    <property type="protein sequence ID" value="MQY14078.1"/>
    <property type="molecule type" value="Genomic_DNA"/>
</dbReference>
<name>A0A7K0CKS0_9ACTN</name>
<evidence type="ECO:0000313" key="3">
    <source>
        <dbReference type="Proteomes" id="UP000466345"/>
    </source>
</evidence>
<accession>A0A7K0CKS0</accession>
<protein>
    <recommendedName>
        <fullName evidence="4">DUF2690 domain-containing protein</fullName>
    </recommendedName>
</protein>
<organism evidence="2 3">
    <name type="scientific">Streptomyces smaragdinus</name>
    <dbReference type="NCBI Taxonomy" id="2585196"/>
    <lineage>
        <taxon>Bacteria</taxon>
        <taxon>Bacillati</taxon>
        <taxon>Actinomycetota</taxon>
        <taxon>Actinomycetes</taxon>
        <taxon>Kitasatosporales</taxon>
        <taxon>Streptomycetaceae</taxon>
        <taxon>Streptomyces</taxon>
    </lineage>
</organism>
<evidence type="ECO:0000313" key="2">
    <source>
        <dbReference type="EMBL" id="MQY14078.1"/>
    </source>
</evidence>
<gene>
    <name evidence="2" type="ORF">SRB5_42390</name>
</gene>
<feature type="region of interest" description="Disordered" evidence="1">
    <location>
        <begin position="22"/>
        <end position="43"/>
    </location>
</feature>
<dbReference type="Pfam" id="PF10901">
    <property type="entry name" value="DUF2690"/>
    <property type="match status" value="1"/>
</dbReference>
<evidence type="ECO:0000256" key="1">
    <source>
        <dbReference type="SAM" id="MobiDB-lite"/>
    </source>
</evidence>
<dbReference type="AlphaFoldDB" id="A0A7K0CKS0"/>